<dbReference type="InterPro" id="IPR003736">
    <property type="entry name" value="PAAI_dom"/>
</dbReference>
<dbReference type="AlphaFoldDB" id="A0A0V8RQS6"/>
<keyword evidence="2" id="KW-0378">Hydrolase</keyword>
<gene>
    <name evidence="5" type="ORF">APY09_08055</name>
</gene>
<comment type="similarity">
    <text evidence="1">Belongs to the thioesterase PaaI family.</text>
</comment>
<dbReference type="GO" id="GO:0061522">
    <property type="term" value="F:1,4-dihydroxy-2-naphthoyl-CoA thioesterase activity"/>
    <property type="evidence" value="ECO:0007669"/>
    <property type="project" value="TreeGrafter"/>
</dbReference>
<accession>A0A0V8RQS6</accession>
<evidence type="ECO:0000313" key="6">
    <source>
        <dbReference type="Proteomes" id="UP000054686"/>
    </source>
</evidence>
<dbReference type="EMBL" id="LLVT01000003">
    <property type="protein sequence ID" value="KSW10453.1"/>
    <property type="molecule type" value="Genomic_DNA"/>
</dbReference>
<evidence type="ECO:0000256" key="1">
    <source>
        <dbReference type="ARBA" id="ARBA00008324"/>
    </source>
</evidence>
<name>A0A0V8RQS6_9ACTO</name>
<dbReference type="RefSeq" id="WP_060567336.1">
    <property type="nucleotide sequence ID" value="NZ_CP040006.1"/>
</dbReference>
<feature type="region of interest" description="Disordered" evidence="3">
    <location>
        <begin position="1"/>
        <end position="22"/>
    </location>
</feature>
<sequence length="158" mass="16591">MTHDHQTKHTHSSSPDPLARGGWVGAHWPGTLMEATGMEVLEHSASRTVISMPIDGNRQSAGILHGGASAALAETAASFAAQIHAREANPGKQAYAVGTELNASHISAGREGIITATATAVHLGRSSTVHTVEIRDEADRLISIARVANRILVRSSHD</sequence>
<dbReference type="Pfam" id="PF03061">
    <property type="entry name" value="4HBT"/>
    <property type="match status" value="1"/>
</dbReference>
<evidence type="ECO:0000313" key="5">
    <source>
        <dbReference type="EMBL" id="KSW10453.1"/>
    </source>
</evidence>
<dbReference type="InterPro" id="IPR029069">
    <property type="entry name" value="HotDog_dom_sf"/>
</dbReference>
<dbReference type="Gene3D" id="3.10.129.10">
    <property type="entry name" value="Hotdog Thioesterase"/>
    <property type="match status" value="1"/>
</dbReference>
<evidence type="ECO:0000256" key="2">
    <source>
        <dbReference type="ARBA" id="ARBA00022801"/>
    </source>
</evidence>
<proteinExistence type="inferred from homology"/>
<dbReference type="PANTHER" id="PTHR43240:SF5">
    <property type="entry name" value="1,4-DIHYDROXY-2-NAPHTHOYL-COA THIOESTERASE 1"/>
    <property type="match status" value="1"/>
</dbReference>
<reference evidence="5 6" key="1">
    <citation type="submission" date="2015-10" db="EMBL/GenBank/DDBJ databases">
        <title>Draft Genome of Actinomyces odontolyticus subsp. actinosynbacter strain XH001.</title>
        <authorList>
            <person name="Mclean J.S."/>
            <person name="He X."/>
        </authorList>
    </citation>
    <scope>NUCLEOTIDE SEQUENCE [LARGE SCALE GENOMIC DNA]</scope>
    <source>
        <strain evidence="5 6">XH001</strain>
    </source>
</reference>
<dbReference type="OrthoDB" id="9798208at2"/>
<dbReference type="Proteomes" id="UP000054686">
    <property type="component" value="Unassembled WGS sequence"/>
</dbReference>
<dbReference type="PANTHER" id="PTHR43240">
    <property type="entry name" value="1,4-DIHYDROXY-2-NAPHTHOYL-COA THIOESTERASE 1"/>
    <property type="match status" value="1"/>
</dbReference>
<feature type="domain" description="Thioesterase" evidence="4">
    <location>
        <begin position="62"/>
        <end position="142"/>
    </location>
</feature>
<comment type="caution">
    <text evidence="5">The sequence shown here is derived from an EMBL/GenBank/DDBJ whole genome shotgun (WGS) entry which is preliminary data.</text>
</comment>
<protein>
    <submittedName>
        <fullName evidence="5">Thioesterase</fullName>
    </submittedName>
</protein>
<dbReference type="NCBIfam" id="TIGR00369">
    <property type="entry name" value="unchar_dom_1"/>
    <property type="match status" value="1"/>
</dbReference>
<dbReference type="CDD" id="cd03443">
    <property type="entry name" value="PaaI_thioesterase"/>
    <property type="match status" value="1"/>
</dbReference>
<dbReference type="InterPro" id="IPR006683">
    <property type="entry name" value="Thioestr_dom"/>
</dbReference>
<dbReference type="GO" id="GO:0005829">
    <property type="term" value="C:cytosol"/>
    <property type="evidence" value="ECO:0007669"/>
    <property type="project" value="TreeGrafter"/>
</dbReference>
<dbReference type="SUPFAM" id="SSF54637">
    <property type="entry name" value="Thioesterase/thiol ester dehydrase-isomerase"/>
    <property type="match status" value="1"/>
</dbReference>
<evidence type="ECO:0000259" key="4">
    <source>
        <dbReference type="Pfam" id="PF03061"/>
    </source>
</evidence>
<organism evidence="5 6">
    <name type="scientific">Schaalia odontolytica</name>
    <dbReference type="NCBI Taxonomy" id="1660"/>
    <lineage>
        <taxon>Bacteria</taxon>
        <taxon>Bacillati</taxon>
        <taxon>Actinomycetota</taxon>
        <taxon>Actinomycetes</taxon>
        <taxon>Actinomycetales</taxon>
        <taxon>Actinomycetaceae</taxon>
        <taxon>Schaalia</taxon>
    </lineage>
</organism>
<evidence type="ECO:0000256" key="3">
    <source>
        <dbReference type="SAM" id="MobiDB-lite"/>
    </source>
</evidence>